<evidence type="ECO:0000313" key="3">
    <source>
        <dbReference type="Proteomes" id="UP001458415"/>
    </source>
</evidence>
<accession>A0ABV1WGL1</accession>
<name>A0ABV1WGL1_9ACTN</name>
<organism evidence="2 3">
    <name type="scientific">Streptomyces carpinensis</name>
    <dbReference type="NCBI Taxonomy" id="66369"/>
    <lineage>
        <taxon>Bacteria</taxon>
        <taxon>Bacillati</taxon>
        <taxon>Actinomycetota</taxon>
        <taxon>Actinomycetes</taxon>
        <taxon>Kitasatosporales</taxon>
        <taxon>Streptomycetaceae</taxon>
        <taxon>Streptomyces</taxon>
    </lineage>
</organism>
<gene>
    <name evidence="2" type="ORF">ABT317_41250</name>
</gene>
<evidence type="ECO:0000313" key="2">
    <source>
        <dbReference type="EMBL" id="MER6983214.1"/>
    </source>
</evidence>
<protein>
    <submittedName>
        <fullName evidence="2">Family 2 glycosyl transferase</fullName>
    </submittedName>
</protein>
<feature type="region of interest" description="Disordered" evidence="1">
    <location>
        <begin position="75"/>
        <end position="168"/>
    </location>
</feature>
<comment type="caution">
    <text evidence="2">The sequence shown here is derived from an EMBL/GenBank/DDBJ whole genome shotgun (WGS) entry which is preliminary data.</text>
</comment>
<feature type="compositionally biased region" description="Pro residues" evidence="1">
    <location>
        <begin position="28"/>
        <end position="39"/>
    </location>
</feature>
<dbReference type="Proteomes" id="UP001458415">
    <property type="component" value="Unassembled WGS sequence"/>
</dbReference>
<reference evidence="2 3" key="1">
    <citation type="submission" date="2024-06" db="EMBL/GenBank/DDBJ databases">
        <title>The Natural Products Discovery Center: Release of the First 8490 Sequenced Strains for Exploring Actinobacteria Biosynthetic Diversity.</title>
        <authorList>
            <person name="Kalkreuter E."/>
            <person name="Kautsar S.A."/>
            <person name="Yang D."/>
            <person name="Bader C.D."/>
            <person name="Teijaro C.N."/>
            <person name="Fluegel L."/>
            <person name="Davis C.M."/>
            <person name="Simpson J.R."/>
            <person name="Lauterbach L."/>
            <person name="Steele A.D."/>
            <person name="Gui C."/>
            <person name="Meng S."/>
            <person name="Li G."/>
            <person name="Viehrig K."/>
            <person name="Ye F."/>
            <person name="Su P."/>
            <person name="Kiefer A.F."/>
            <person name="Nichols A."/>
            <person name="Cepeda A.J."/>
            <person name="Yan W."/>
            <person name="Fan B."/>
            <person name="Jiang Y."/>
            <person name="Adhikari A."/>
            <person name="Zheng C.-J."/>
            <person name="Schuster L."/>
            <person name="Cowan T.M."/>
            <person name="Smanski M.J."/>
            <person name="Chevrette M.G."/>
            <person name="De Carvalho L.P.S."/>
            <person name="Shen B."/>
        </authorList>
    </citation>
    <scope>NUCLEOTIDE SEQUENCE [LARGE SCALE GENOMIC DNA]</scope>
    <source>
        <strain evidence="2 3">NPDC000634</strain>
    </source>
</reference>
<proteinExistence type="predicted"/>
<keyword evidence="2" id="KW-0808">Transferase</keyword>
<sequence length="168" mass="17770">PAVTGEGRRARRLRAQEEAEQAAQEAPSPDPGVTPPPAEEAPAAVEEAPAAVPHQPSYGEWDTTAYAGAAGAGTATEYGAYGGEPYQTIPDQAQQYPAGAYDQAYQDGQAGPYQGGQYDPYAYGGQAPASYDHTTYHQGYEEPYDPAQHHAHDHTHGIGSERPDGSQQ</sequence>
<feature type="compositionally biased region" description="Low complexity" evidence="1">
    <location>
        <begin position="40"/>
        <end position="53"/>
    </location>
</feature>
<keyword evidence="3" id="KW-1185">Reference proteome</keyword>
<feature type="compositionally biased region" description="Basic and acidic residues" evidence="1">
    <location>
        <begin position="147"/>
        <end position="168"/>
    </location>
</feature>
<dbReference type="GO" id="GO:0016740">
    <property type="term" value="F:transferase activity"/>
    <property type="evidence" value="ECO:0007669"/>
    <property type="project" value="UniProtKB-KW"/>
</dbReference>
<feature type="non-terminal residue" evidence="2">
    <location>
        <position position="1"/>
    </location>
</feature>
<evidence type="ECO:0000256" key="1">
    <source>
        <dbReference type="SAM" id="MobiDB-lite"/>
    </source>
</evidence>
<dbReference type="EMBL" id="JBEPCU010001290">
    <property type="protein sequence ID" value="MER6983214.1"/>
    <property type="molecule type" value="Genomic_DNA"/>
</dbReference>
<feature type="region of interest" description="Disordered" evidence="1">
    <location>
        <begin position="1"/>
        <end position="59"/>
    </location>
</feature>